<name>A0A0S4JBZ4_BODSA</name>
<organism evidence="2 3">
    <name type="scientific">Bodo saltans</name>
    <name type="common">Flagellated protozoan</name>
    <dbReference type="NCBI Taxonomy" id="75058"/>
    <lineage>
        <taxon>Eukaryota</taxon>
        <taxon>Discoba</taxon>
        <taxon>Euglenozoa</taxon>
        <taxon>Kinetoplastea</taxon>
        <taxon>Metakinetoplastina</taxon>
        <taxon>Eubodonida</taxon>
        <taxon>Bodonidae</taxon>
        <taxon>Bodo</taxon>
    </lineage>
</organism>
<proteinExistence type="predicted"/>
<feature type="region of interest" description="Disordered" evidence="1">
    <location>
        <begin position="1"/>
        <end position="25"/>
    </location>
</feature>
<evidence type="ECO:0000313" key="2">
    <source>
        <dbReference type="EMBL" id="CUG89067.1"/>
    </source>
</evidence>
<feature type="compositionally biased region" description="Polar residues" evidence="1">
    <location>
        <begin position="1"/>
        <end position="20"/>
    </location>
</feature>
<gene>
    <name evidence="2" type="ORF">BSAL_19120</name>
</gene>
<keyword evidence="3" id="KW-1185">Reference proteome</keyword>
<reference evidence="3" key="1">
    <citation type="submission" date="2015-09" db="EMBL/GenBank/DDBJ databases">
        <authorList>
            <consortium name="Pathogen Informatics"/>
        </authorList>
    </citation>
    <scope>NUCLEOTIDE SEQUENCE [LARGE SCALE GENOMIC DNA]</scope>
    <source>
        <strain evidence="3">Lake Konstanz</strain>
    </source>
</reference>
<sequence length="193" mass="20921">MRATTPNRSLGVSPIPSSRTPGAVSPALAYPAASQLRYPPQSALRGGTPIQNIPLRGVDGSGFDASPIPPQAQQQASHADMIFPMNLDLSERLLAGAATNGAAASISSVNLGKEQLHQLQVEATEYIDNLDLTLRTMFANDNSRLRQTIVNTSDMPLTFLFFRLHQQMLKLSGDYNGQREREALHRLATLLDA</sequence>
<dbReference type="VEuPathDB" id="TriTrypDB:BSAL_19120"/>
<protein>
    <submittedName>
        <fullName evidence="2">Uncharacterized protein</fullName>
    </submittedName>
</protein>
<dbReference type="EMBL" id="CYKH01001703">
    <property type="protein sequence ID" value="CUG89067.1"/>
    <property type="molecule type" value="Genomic_DNA"/>
</dbReference>
<dbReference type="Proteomes" id="UP000051952">
    <property type="component" value="Unassembled WGS sequence"/>
</dbReference>
<dbReference type="AlphaFoldDB" id="A0A0S4JBZ4"/>
<evidence type="ECO:0000256" key="1">
    <source>
        <dbReference type="SAM" id="MobiDB-lite"/>
    </source>
</evidence>
<evidence type="ECO:0000313" key="3">
    <source>
        <dbReference type="Proteomes" id="UP000051952"/>
    </source>
</evidence>
<accession>A0A0S4JBZ4</accession>